<dbReference type="EMBL" id="JAGETZ010000012">
    <property type="protein sequence ID" value="MBO2011694.1"/>
    <property type="molecule type" value="Genomic_DNA"/>
</dbReference>
<keyword evidence="1" id="KW-0732">Signal</keyword>
<comment type="caution">
    <text evidence="2">The sequence shown here is derived from an EMBL/GenBank/DDBJ whole genome shotgun (WGS) entry which is preliminary data.</text>
</comment>
<feature type="chain" id="PRO_5047408092" evidence="1">
    <location>
        <begin position="34"/>
        <end position="980"/>
    </location>
</feature>
<dbReference type="Pfam" id="PF13585">
    <property type="entry name" value="CHU_C"/>
    <property type="match status" value="1"/>
</dbReference>
<dbReference type="Gene3D" id="2.60.40.10">
    <property type="entry name" value="Immunoglobulins"/>
    <property type="match status" value="1"/>
</dbReference>
<proteinExistence type="predicted"/>
<sequence length="980" mass="105053">MLQFFLFRNKAMMRGAALLLLILASWGPQVARASHIRAGDIQAKVDTTANPNPRRIFFKMILYTDNTSSVDQPTATIFFGDGTSSCKDGVARTSKRTIPGSPDTSINIYLFEHTFQSTGRFEVSFIGENRNRGVLNMAFSDQQSFYISTAVTIDPALGLNHGAILTAPAIDKASVNQVFLHNPAAYDADGDSLSYRLINCQQVPAGIDGTVGPPCTGGSGNNRPSPVSCTNYRLPNDPVVSPGALTVPYTGVPSDSGGNPAIFVMNPNTGQITWNAPAAVGLYNVAMMVEERRRLANGTYRLIGEVIRDMQIIVSATANLRPTITIPADICVVAGQTVTGTVTAIDGVSANSPQTAISLFAYSGIIPPATFIQSQTGPPQARGTFSWRTDCSNVARSPYQVVFKAQDSPAGASTTNPPLIDEKVWRITVVGPPPQNLRATPVPGSNGNPNSITLNWNTYQCANATQMHIYRKVNPSGFVPGPCDTGIPASAGYVRIGTVPIGTTTFNDRGVDASGTVIGLDRGQNYCYRIYADFPLPAAGQSIASAEACTFIAGRGAMITKVDVATTQTTTGQIQVCWTRPRSATGAPFDGTPSYVLSRAEGLSPAATAFVPVTTLTSLTDTCYTDTNLNTQDKQYTYKLDFVRTFPAGAGATITETSPTASSVRLNAIPNRTATAIVLNWTYNVPWDNTAQPTTIYRRNTTGFVPIGTATSTATGGTYTDSDPTLVKGQSYCYYVQTNGRYAGFAFLSSLLNRSQEKCAVLITPPCTPELTLVTTNCDSLSNLPEFPGLRERYTNRLRWTVGRAPAGCEAAIASYRVYYRPTPTGAFAYLGSTAQPGFVHPNLLFSGGCYAVQAVASSGALSDTSNVACQDNCLFFKLPNVFTPNGDGQNDVFRPKNNSPVRRIRFQAFNRWGVQVFQNTTTADDPVLINWNAGGVAGEIGNGTTTRVSGGVYYYLAEVEFADFANTKRTYKGWVEVIR</sequence>
<dbReference type="Proteomes" id="UP000664369">
    <property type="component" value="Unassembled WGS sequence"/>
</dbReference>
<evidence type="ECO:0000313" key="3">
    <source>
        <dbReference type="Proteomes" id="UP000664369"/>
    </source>
</evidence>
<reference evidence="2 3" key="1">
    <citation type="submission" date="2021-03" db="EMBL/GenBank/DDBJ databases">
        <authorList>
            <person name="Kim M.K."/>
        </authorList>
    </citation>
    <scope>NUCLEOTIDE SEQUENCE [LARGE SCALE GENOMIC DNA]</scope>
    <source>
        <strain evidence="2 3">BT442</strain>
    </source>
</reference>
<protein>
    <submittedName>
        <fullName evidence="2">Gliding motility-associated C-terminal domain-containing protein</fullName>
    </submittedName>
</protein>
<dbReference type="InterPro" id="IPR013783">
    <property type="entry name" value="Ig-like_fold"/>
</dbReference>
<accession>A0ABS3QLQ1</accession>
<evidence type="ECO:0000256" key="1">
    <source>
        <dbReference type="SAM" id="SignalP"/>
    </source>
</evidence>
<dbReference type="RefSeq" id="WP_208177386.1">
    <property type="nucleotide sequence ID" value="NZ_JAGETZ010000012.1"/>
</dbReference>
<gene>
    <name evidence="2" type="ORF">J4E00_21695</name>
</gene>
<keyword evidence="3" id="KW-1185">Reference proteome</keyword>
<organism evidence="2 3">
    <name type="scientific">Hymenobacter negativus</name>
    <dbReference type="NCBI Taxonomy" id="2795026"/>
    <lineage>
        <taxon>Bacteria</taxon>
        <taxon>Pseudomonadati</taxon>
        <taxon>Bacteroidota</taxon>
        <taxon>Cytophagia</taxon>
        <taxon>Cytophagales</taxon>
        <taxon>Hymenobacteraceae</taxon>
        <taxon>Hymenobacter</taxon>
    </lineage>
</organism>
<name>A0ABS3QLQ1_9BACT</name>
<feature type="signal peptide" evidence="1">
    <location>
        <begin position="1"/>
        <end position="33"/>
    </location>
</feature>
<evidence type="ECO:0000313" key="2">
    <source>
        <dbReference type="EMBL" id="MBO2011694.1"/>
    </source>
</evidence>